<dbReference type="Pfam" id="PF19514">
    <property type="entry name" value="MobC_2"/>
    <property type="match status" value="1"/>
</dbReference>
<dbReference type="EMBL" id="SJSA01000002">
    <property type="protein sequence ID" value="TGG36899.1"/>
    <property type="molecule type" value="Genomic_DNA"/>
</dbReference>
<gene>
    <name evidence="1" type="ORF">EZ315_13815</name>
</gene>
<comment type="caution">
    <text evidence="1">The sequence shown here is derived from an EMBL/GenBank/DDBJ whole genome shotgun (WGS) entry which is preliminary data.</text>
</comment>
<evidence type="ECO:0000313" key="1">
    <source>
        <dbReference type="EMBL" id="TGG36899.1"/>
    </source>
</evidence>
<name>A0A4Z0V199_9BACT</name>
<dbReference type="GeneID" id="82150868"/>
<proteinExistence type="predicted"/>
<dbReference type="AlphaFoldDB" id="A0A4Z0V199"/>
<evidence type="ECO:0008006" key="3">
    <source>
        <dbReference type="Google" id="ProtNLM"/>
    </source>
</evidence>
<dbReference type="Proteomes" id="UP000297635">
    <property type="component" value="Unassembled WGS sequence"/>
</dbReference>
<dbReference type="InterPro" id="IPR045788">
    <property type="entry name" value="MobC_2"/>
</dbReference>
<dbReference type="RefSeq" id="WP_135472603.1">
    <property type="nucleotide sequence ID" value="NZ_SJSA01000002.1"/>
</dbReference>
<reference evidence="1 2" key="1">
    <citation type="submission" date="2019-02" db="EMBL/GenBank/DDBJ databases">
        <title>Isolation and identification of novel species under the genus Muribaculum.</title>
        <authorList>
            <person name="Miyake S."/>
            <person name="Ding Y."/>
            <person name="Low A."/>
            <person name="Soh M."/>
            <person name="Seedorf H."/>
        </authorList>
    </citation>
    <scope>NUCLEOTIDE SEQUENCE [LARGE SCALE GENOMIC DNA]</scope>
    <source>
        <strain evidence="1 2">TLL-A3</strain>
    </source>
</reference>
<organism evidence="1 2">
    <name type="scientific">Duncaniella freteri</name>
    <dbReference type="NCBI Taxonomy" id="2530391"/>
    <lineage>
        <taxon>Bacteria</taxon>
        <taxon>Pseudomonadati</taxon>
        <taxon>Bacteroidota</taxon>
        <taxon>Bacteroidia</taxon>
        <taxon>Bacteroidales</taxon>
        <taxon>Muribaculaceae</taxon>
        <taxon>Duncaniella</taxon>
    </lineage>
</organism>
<sequence>MKPDKTVGRPQSPNRCTHCVMVRFDDLEFDALQRMMEKAGETVKATFIKQHLANKPFKVLVTDKTLSLYTAKLGEFFAQFRTLGVNYNIVVRELRTGFNEKKALSLLYNLEKATRDMIKIMEEVKELTQKFDEAWSQKSV</sequence>
<protein>
    <recommendedName>
        <fullName evidence="3">MobA protein</fullName>
    </recommendedName>
</protein>
<evidence type="ECO:0000313" key="2">
    <source>
        <dbReference type="Proteomes" id="UP000297635"/>
    </source>
</evidence>
<accession>A0A4Z0V199</accession>
<keyword evidence="2" id="KW-1185">Reference proteome</keyword>